<evidence type="ECO:0000256" key="4">
    <source>
        <dbReference type="ARBA" id="ARBA00023027"/>
    </source>
</evidence>
<evidence type="ECO:0000256" key="6">
    <source>
        <dbReference type="ARBA" id="ARBA00047561"/>
    </source>
</evidence>
<evidence type="ECO:0000256" key="3">
    <source>
        <dbReference type="ARBA" id="ARBA00023002"/>
    </source>
</evidence>
<accession>A0A2N8ZA03</accession>
<evidence type="ECO:0000256" key="1">
    <source>
        <dbReference type="ARBA" id="ARBA00005010"/>
    </source>
</evidence>
<dbReference type="EMBL" id="LT960611">
    <property type="protein sequence ID" value="SON48730.1"/>
    <property type="molecule type" value="Genomic_DNA"/>
</dbReference>
<evidence type="ECO:0000256" key="2">
    <source>
        <dbReference type="ARBA" id="ARBA00012400"/>
    </source>
</evidence>
<evidence type="ECO:0000256" key="5">
    <source>
        <dbReference type="ARBA" id="ARBA00023244"/>
    </source>
</evidence>
<dbReference type="Gene3D" id="3.40.50.720">
    <property type="entry name" value="NAD(P)-binding Rossmann-like Domain"/>
    <property type="match status" value="1"/>
</dbReference>
<dbReference type="SUPFAM" id="SSF53790">
    <property type="entry name" value="Tetrapyrrole methylase"/>
    <property type="match status" value="1"/>
</dbReference>
<dbReference type="OrthoDB" id="9815856at2"/>
<gene>
    <name evidence="9" type="ORF">VTAP4600_A0751</name>
</gene>
<dbReference type="Proteomes" id="UP000235828">
    <property type="component" value="Chromosome A"/>
</dbReference>
<dbReference type="Pfam" id="PF13241">
    <property type="entry name" value="NAD_binding_7"/>
    <property type="match status" value="1"/>
</dbReference>
<dbReference type="InterPro" id="IPR019478">
    <property type="entry name" value="Sirohaem_synthase_dimer_dom"/>
</dbReference>
<dbReference type="PANTHER" id="PTHR35330:SF1">
    <property type="entry name" value="SIROHEME BIOSYNTHESIS PROTEIN MET8"/>
    <property type="match status" value="1"/>
</dbReference>
<keyword evidence="4" id="KW-0520">NAD</keyword>
<dbReference type="GO" id="GO:0004325">
    <property type="term" value="F:ferrochelatase activity"/>
    <property type="evidence" value="ECO:0007669"/>
    <property type="project" value="InterPro"/>
</dbReference>
<dbReference type="InterPro" id="IPR036291">
    <property type="entry name" value="NAD(P)-bd_dom_sf"/>
</dbReference>
<dbReference type="GO" id="GO:0008168">
    <property type="term" value="F:methyltransferase activity"/>
    <property type="evidence" value="ECO:0007669"/>
    <property type="project" value="InterPro"/>
</dbReference>
<evidence type="ECO:0000313" key="10">
    <source>
        <dbReference type="Proteomes" id="UP000235828"/>
    </source>
</evidence>
<dbReference type="GO" id="GO:0019354">
    <property type="term" value="P:siroheme biosynthetic process"/>
    <property type="evidence" value="ECO:0007669"/>
    <property type="project" value="UniProtKB-UniPathway"/>
</dbReference>
<dbReference type="InterPro" id="IPR035996">
    <property type="entry name" value="4pyrrol_Methylase_sf"/>
</dbReference>
<dbReference type="InterPro" id="IPR006367">
    <property type="entry name" value="Sirohaem_synthase_N"/>
</dbReference>
<dbReference type="Gene3D" id="3.30.160.110">
    <property type="entry name" value="Siroheme synthase, domain 2"/>
    <property type="match status" value="1"/>
</dbReference>
<dbReference type="EC" id="1.3.1.76" evidence="2"/>
<dbReference type="SUPFAM" id="SSF51735">
    <property type="entry name" value="NAD(P)-binding Rossmann-fold domains"/>
    <property type="match status" value="1"/>
</dbReference>
<evidence type="ECO:0000313" key="9">
    <source>
        <dbReference type="EMBL" id="SON48730.1"/>
    </source>
</evidence>
<organism evidence="9 10">
    <name type="scientific">Vibrio tapetis subsp. tapetis</name>
    <dbReference type="NCBI Taxonomy" id="1671868"/>
    <lineage>
        <taxon>Bacteria</taxon>
        <taxon>Pseudomonadati</taxon>
        <taxon>Pseudomonadota</taxon>
        <taxon>Gammaproteobacteria</taxon>
        <taxon>Vibrionales</taxon>
        <taxon>Vibrionaceae</taxon>
        <taxon>Vibrio</taxon>
    </lineage>
</organism>
<dbReference type="InterPro" id="IPR037115">
    <property type="entry name" value="Sirohaem_synt_dimer_dom_sf"/>
</dbReference>
<comment type="catalytic activity">
    <reaction evidence="6">
        <text>precorrin-2 + NAD(+) = sirohydrochlorin + NADH + 2 H(+)</text>
        <dbReference type="Rhea" id="RHEA:15613"/>
        <dbReference type="ChEBI" id="CHEBI:15378"/>
        <dbReference type="ChEBI" id="CHEBI:57540"/>
        <dbReference type="ChEBI" id="CHEBI:57945"/>
        <dbReference type="ChEBI" id="CHEBI:58351"/>
        <dbReference type="ChEBI" id="CHEBI:58827"/>
        <dbReference type="EC" id="1.3.1.76"/>
    </reaction>
</comment>
<comment type="pathway">
    <text evidence="1">Porphyrin-containing compound metabolism; siroheme biosynthesis; sirohydrochlorin from precorrin-2: step 1/1.</text>
</comment>
<dbReference type="GO" id="GO:0043115">
    <property type="term" value="F:precorrin-2 dehydrogenase activity"/>
    <property type="evidence" value="ECO:0007669"/>
    <property type="project" value="UniProtKB-EC"/>
</dbReference>
<dbReference type="InterPro" id="IPR028281">
    <property type="entry name" value="Sirohaem_synthase_central"/>
</dbReference>
<evidence type="ECO:0000259" key="8">
    <source>
        <dbReference type="Pfam" id="PF14824"/>
    </source>
</evidence>
<dbReference type="KEGG" id="vta:A0751"/>
<protein>
    <recommendedName>
        <fullName evidence="2">precorrin-2 dehydrogenase</fullName>
        <ecNumber evidence="2">1.3.1.76</ecNumber>
    </recommendedName>
</protein>
<dbReference type="Pfam" id="PF10414">
    <property type="entry name" value="CysG_dimeriser"/>
    <property type="match status" value="1"/>
</dbReference>
<sequence length="313" mass="35608">MRYFPLFFDLNHKPVLVVGGGEVASRKVDALVRAGARVTIVSPQIEPFLQALVEQEQCIWEKSFYHSDMMKDYVQAWATTDNPDLNHQVYQDATDQKIMVNVVDDLPFCDFITPSMIERGRVQIAISSGGASPVLIRNIREKMESVLAQNLTLQAEFAASKRNSIKKHLDSVDGRRRFWEAFFAHPLVDTASNREALEDVYQTLLTETYEPTKRVTWHEFGQDVELLSIKSLRLMQQAQMVLYPSSCPFEFVDLCRRDAARQTYNSVSHLSNLLEEAARNNEDVCVFVPEKSHCPPELNLLLSNAALLQLANV</sequence>
<feature type="domain" description="Sirohaem synthase dimerisation" evidence="7">
    <location>
        <begin position="155"/>
        <end position="195"/>
    </location>
</feature>
<dbReference type="Gene3D" id="1.10.8.210">
    <property type="entry name" value="Sirohaem synthase, dimerisation domain"/>
    <property type="match status" value="1"/>
</dbReference>
<reference evidence="9 10" key="1">
    <citation type="submission" date="2017-10" db="EMBL/GenBank/DDBJ databases">
        <authorList>
            <person name="Banno H."/>
            <person name="Chua N.-H."/>
        </authorList>
    </citation>
    <scope>NUCLEOTIDE SEQUENCE [LARGE SCALE GENOMIC DNA]</scope>
    <source>
        <strain evidence="9">Vibrio tapetis CECT4600</strain>
    </source>
</reference>
<dbReference type="InterPro" id="IPR028161">
    <property type="entry name" value="Met8-like"/>
</dbReference>
<dbReference type="PANTHER" id="PTHR35330">
    <property type="entry name" value="SIROHEME BIOSYNTHESIS PROTEIN MET8"/>
    <property type="match status" value="1"/>
</dbReference>
<keyword evidence="10" id="KW-1185">Reference proteome</keyword>
<keyword evidence="3 9" id="KW-0560">Oxidoreductase</keyword>
<dbReference type="SUPFAM" id="SSF75615">
    <property type="entry name" value="Siroheme synthase middle domains-like"/>
    <property type="match status" value="1"/>
</dbReference>
<keyword evidence="9" id="KW-0456">Lyase</keyword>
<proteinExistence type="predicted"/>
<name>A0A2N8ZA03_9VIBR</name>
<feature type="domain" description="Siroheme synthase central" evidence="8">
    <location>
        <begin position="119"/>
        <end position="145"/>
    </location>
</feature>
<dbReference type="Pfam" id="PF14824">
    <property type="entry name" value="Sirohm_synth_M"/>
    <property type="match status" value="1"/>
</dbReference>
<dbReference type="UniPathway" id="UPA00262">
    <property type="reaction ID" value="UER00222"/>
</dbReference>
<dbReference type="RefSeq" id="WP_102521527.1">
    <property type="nucleotide sequence ID" value="NZ_LT960611.1"/>
</dbReference>
<dbReference type="AlphaFoldDB" id="A0A2N8ZA03"/>
<keyword evidence="5" id="KW-0627">Porphyrin biosynthesis</keyword>
<dbReference type="NCBIfam" id="TIGR01470">
    <property type="entry name" value="cysG_Nterm"/>
    <property type="match status" value="1"/>
</dbReference>
<evidence type="ECO:0000259" key="7">
    <source>
        <dbReference type="Pfam" id="PF10414"/>
    </source>
</evidence>